<dbReference type="InterPro" id="IPR057892">
    <property type="entry name" value="LIP-1_CC2"/>
</dbReference>
<name>A0A6B0RCB4_9CETA</name>
<evidence type="ECO:0000313" key="5">
    <source>
        <dbReference type="Proteomes" id="UP000322234"/>
    </source>
</evidence>
<evidence type="ECO:0000256" key="2">
    <source>
        <dbReference type="SAM" id="MobiDB-lite"/>
    </source>
</evidence>
<feature type="domain" description="Liprin-alpha CC2" evidence="3">
    <location>
        <begin position="319"/>
        <end position="411"/>
    </location>
</feature>
<comment type="caution">
    <text evidence="4">The sequence shown here is derived from an EMBL/GenBank/DDBJ whole genome shotgun (WGS) entry which is preliminary data.</text>
</comment>
<reference evidence="4" key="1">
    <citation type="submission" date="2019-10" db="EMBL/GenBank/DDBJ databases">
        <title>The sequence and de novo assembly of the wild yak genome.</title>
        <authorList>
            <person name="Liu Y."/>
        </authorList>
    </citation>
    <scope>NUCLEOTIDE SEQUENCE [LARGE SCALE GENOMIC DNA]</scope>
    <source>
        <strain evidence="4">WY2019</strain>
    </source>
</reference>
<keyword evidence="1" id="KW-0677">Repeat</keyword>
<accession>A0A6B0RCB4</accession>
<dbReference type="Pfam" id="PF25526">
    <property type="entry name" value="LIP-1"/>
    <property type="match status" value="1"/>
</dbReference>
<dbReference type="EMBL" id="VBQZ03000026">
    <property type="protein sequence ID" value="MXQ85584.1"/>
    <property type="molecule type" value="Genomic_DNA"/>
</dbReference>
<evidence type="ECO:0000259" key="3">
    <source>
        <dbReference type="Pfam" id="PF25526"/>
    </source>
</evidence>
<dbReference type="Proteomes" id="UP000322234">
    <property type="component" value="Unassembled WGS sequence"/>
</dbReference>
<sequence length="988" mass="110553">MGRRRARLWALFQRCNPKAKAKTRKDLASAHVLEAERPEEFPTPEGYTYREQLCKSKEEIAQLKAERNNTRLLLEHLECLVSRYIPPVGMTAGKRQAQFPAGMRSEVEVLRALKWLFEHHKALDEKVPAIRPSWILALERCSLLEEELGATHKEQMILSEENNQEKILMDRVLDVHHEQENMPSANGKASPWSRSLSGSRLTIQSVRGCWDLSPMHHVGLSGHEGPVSSQSTEGSFDLTDCLERPSYGSLSHKEDMVKKMELQEIIERQLRGQSQMEERLAALSAHVKHLEEDLDTARKDLLKSRDMNRELEQDVREDDISNKLENEIANKDSRHRQTEDKNRQLQERLELVEKLQQRLRRAETLPEVEAEQAQRVASLSKVLLWRHSSIEDRLRQMEAQLEAKNKELQRVPVLTGRRRLGRRRGLGGGQHCLSPPLPREEEAAVGQEEPLCSEDSGPQRLVRGRGVSRRQLWRGHSSDLAAQVGPQSGACGQCGLGGGHLLFFPVCFSRPHLGSAPDLRFPVADRPADSLGNGAVLRCPQKGRLAALHDEPSEARTPPPPSPALNVADETWSSCAQVQTPKEQDYEHTQQASMLADVAQAFESDEGVSDDEGDRVTLFNSATQLSPSRQANAKTLTVMMQEQLDVINEEIRLIEEEKENTEQWAEDTESREGRGSLGSLRRFKSVSSLNLLPTSLHAGSCPPLPKPRRRRHSLAQEGDQLGIMTLDWGGRAPVQAAQCPGDLLSTAEQRRPPGLPAIREEVGDDKTSIKCETSTLVWPRSLQLGRLHTGALRTATHEDLRDAHNEIAIQICVHKVGFGREKLQIYLVCESQHQWLQNDIQKMGLIVLVKVPGAPVGPEGSGSEFTLETENVTPDTVLERSHQGDSGHVTQVQTVEMLPQVQVWEGGHPEDCEHVTQGAWSARCGLPGESGHVTPGSVSWTVSPWRLWTCDPRDLILALIGPDSCPDYIPHYDLTLVFTRPASGPIMK</sequence>
<protein>
    <recommendedName>
        <fullName evidence="3">Liprin-alpha CC2 domain-containing protein</fullName>
    </recommendedName>
</protein>
<organism evidence="4 5">
    <name type="scientific">Bos mutus</name>
    <name type="common">wild yak</name>
    <dbReference type="NCBI Taxonomy" id="72004"/>
    <lineage>
        <taxon>Eukaryota</taxon>
        <taxon>Metazoa</taxon>
        <taxon>Chordata</taxon>
        <taxon>Craniata</taxon>
        <taxon>Vertebrata</taxon>
        <taxon>Euteleostomi</taxon>
        <taxon>Mammalia</taxon>
        <taxon>Eutheria</taxon>
        <taxon>Laurasiatheria</taxon>
        <taxon>Artiodactyla</taxon>
        <taxon>Ruminantia</taxon>
        <taxon>Pecora</taxon>
        <taxon>Bovidae</taxon>
        <taxon>Bovinae</taxon>
        <taxon>Bos</taxon>
    </lineage>
</organism>
<proteinExistence type="predicted"/>
<evidence type="ECO:0000256" key="1">
    <source>
        <dbReference type="ARBA" id="ARBA00022737"/>
    </source>
</evidence>
<keyword evidence="5" id="KW-1185">Reference proteome</keyword>
<evidence type="ECO:0000313" key="4">
    <source>
        <dbReference type="EMBL" id="MXQ85584.1"/>
    </source>
</evidence>
<dbReference type="AlphaFoldDB" id="A0A6B0RCB4"/>
<dbReference type="InterPro" id="IPR029515">
    <property type="entry name" value="Liprin"/>
</dbReference>
<dbReference type="PANTHER" id="PTHR12587:SF15">
    <property type="entry name" value="LIPRIN-ALPHA-1"/>
    <property type="match status" value="1"/>
</dbReference>
<dbReference type="GO" id="GO:0048786">
    <property type="term" value="C:presynaptic active zone"/>
    <property type="evidence" value="ECO:0007669"/>
    <property type="project" value="TreeGrafter"/>
</dbReference>
<feature type="region of interest" description="Disordered" evidence="2">
    <location>
        <begin position="313"/>
        <end position="343"/>
    </location>
</feature>
<dbReference type="GO" id="GO:0050808">
    <property type="term" value="P:synapse organization"/>
    <property type="evidence" value="ECO:0007669"/>
    <property type="project" value="TreeGrafter"/>
</dbReference>
<gene>
    <name evidence="4" type="ORF">E5288_WYG011333</name>
</gene>
<dbReference type="PANTHER" id="PTHR12587">
    <property type="entry name" value="LAR INTERACTING PROTEIN LIP -RELATED PROTEIN"/>
    <property type="match status" value="1"/>
</dbReference>